<protein>
    <submittedName>
        <fullName evidence="2">N-acetyltransferase</fullName>
    </submittedName>
</protein>
<name>A0A3L9M8X4_9FLAO</name>
<reference evidence="2 3" key="1">
    <citation type="submission" date="2018-10" db="EMBL/GenBank/DDBJ databases">
        <authorList>
            <person name="Chen X."/>
        </authorList>
    </citation>
    <scope>NUCLEOTIDE SEQUENCE [LARGE SCALE GENOMIC DNA]</scope>
    <source>
        <strain evidence="2 3">YIM 102668</strain>
    </source>
</reference>
<comment type="caution">
    <text evidence="2">The sequence shown here is derived from an EMBL/GenBank/DDBJ whole genome shotgun (WGS) entry which is preliminary data.</text>
</comment>
<dbReference type="PROSITE" id="PS51729">
    <property type="entry name" value="GNAT_YJDJ"/>
    <property type="match status" value="1"/>
</dbReference>
<evidence type="ECO:0000313" key="3">
    <source>
        <dbReference type="Proteomes" id="UP000275348"/>
    </source>
</evidence>
<dbReference type="AlphaFoldDB" id="A0A3L9M8X4"/>
<dbReference type="CDD" id="cd04301">
    <property type="entry name" value="NAT_SF"/>
    <property type="match status" value="1"/>
</dbReference>
<organism evidence="2 3">
    <name type="scientific">Faecalibacter macacae</name>
    <dbReference type="NCBI Taxonomy" id="1859289"/>
    <lineage>
        <taxon>Bacteria</taxon>
        <taxon>Pseudomonadati</taxon>
        <taxon>Bacteroidota</taxon>
        <taxon>Flavobacteriia</taxon>
        <taxon>Flavobacteriales</taxon>
        <taxon>Weeksellaceae</taxon>
        <taxon>Faecalibacter</taxon>
    </lineage>
</organism>
<dbReference type="Pfam" id="PF14542">
    <property type="entry name" value="Acetyltransf_CG"/>
    <property type="match status" value="1"/>
</dbReference>
<dbReference type="InterPro" id="IPR031165">
    <property type="entry name" value="GNAT_YJDJ"/>
</dbReference>
<dbReference type="Gene3D" id="3.40.630.30">
    <property type="match status" value="1"/>
</dbReference>
<evidence type="ECO:0000313" key="2">
    <source>
        <dbReference type="EMBL" id="RLZ09242.1"/>
    </source>
</evidence>
<accession>A0A3L9M8X4</accession>
<dbReference type="InterPro" id="IPR016181">
    <property type="entry name" value="Acyl_CoA_acyltransferase"/>
</dbReference>
<gene>
    <name evidence="2" type="ORF">EAH69_08450</name>
</gene>
<feature type="domain" description="N-acetyltransferase" evidence="1">
    <location>
        <begin position="6"/>
        <end position="93"/>
    </location>
</feature>
<dbReference type="EMBL" id="RDOJ01000010">
    <property type="protein sequence ID" value="RLZ09242.1"/>
    <property type="molecule type" value="Genomic_DNA"/>
</dbReference>
<sequence>MEFVKTDDGKRGSVQLMDGTTEAGAMNYTWAGSDKIIIDHTHVNENYKGQGIGKQILENIIAWLRADNIKVMPLCPFAKAQFDKNADFRDVLM</sequence>
<dbReference type="RefSeq" id="WP_121934761.1">
    <property type="nucleotide sequence ID" value="NZ_RDOJ01000010.1"/>
</dbReference>
<dbReference type="Proteomes" id="UP000275348">
    <property type="component" value="Unassembled WGS sequence"/>
</dbReference>
<keyword evidence="3" id="KW-1185">Reference proteome</keyword>
<dbReference type="OrthoDB" id="9793389at2"/>
<evidence type="ECO:0000259" key="1">
    <source>
        <dbReference type="PROSITE" id="PS51729"/>
    </source>
</evidence>
<proteinExistence type="predicted"/>
<dbReference type="SUPFAM" id="SSF55729">
    <property type="entry name" value="Acyl-CoA N-acyltransferases (Nat)"/>
    <property type="match status" value="1"/>
</dbReference>